<feature type="non-terminal residue" evidence="1">
    <location>
        <position position="1"/>
    </location>
</feature>
<feature type="non-terminal residue" evidence="1">
    <location>
        <position position="169"/>
    </location>
</feature>
<accession>A0A3E2HNY7</accession>
<reference evidence="1 2" key="1">
    <citation type="submission" date="2018-05" db="EMBL/GenBank/DDBJ databases">
        <title>Draft genome sequence of Scytalidium lignicola DSM 105466, a ubiquitous saprotrophic fungus.</title>
        <authorList>
            <person name="Buettner E."/>
            <person name="Gebauer A.M."/>
            <person name="Hofrichter M."/>
            <person name="Liers C."/>
            <person name="Kellner H."/>
        </authorList>
    </citation>
    <scope>NUCLEOTIDE SEQUENCE [LARGE SCALE GENOMIC DNA]</scope>
    <source>
        <strain evidence="1 2">DSM 105466</strain>
    </source>
</reference>
<proteinExistence type="predicted"/>
<dbReference type="Proteomes" id="UP000258309">
    <property type="component" value="Unassembled WGS sequence"/>
</dbReference>
<protein>
    <submittedName>
        <fullName evidence="1">Uncharacterized protein</fullName>
    </submittedName>
</protein>
<organism evidence="1 2">
    <name type="scientific">Scytalidium lignicola</name>
    <name type="common">Hyphomycete</name>
    <dbReference type="NCBI Taxonomy" id="5539"/>
    <lineage>
        <taxon>Eukaryota</taxon>
        <taxon>Fungi</taxon>
        <taxon>Dikarya</taxon>
        <taxon>Ascomycota</taxon>
        <taxon>Pezizomycotina</taxon>
        <taxon>Leotiomycetes</taxon>
        <taxon>Leotiomycetes incertae sedis</taxon>
        <taxon>Scytalidium</taxon>
    </lineage>
</organism>
<sequence>MSPEMWTLRGERQRAHNLEIIHANCITPKLEVVGTLVEWQYQCFDDFETAVQKAIQSTSANVKEFISTIARLYVNQEHKLGLPLSKTVYQTAKYKLDGTYIDELAPENTKELEHVLLMLVAARADRDTPVFQDLKRPMQLEKLAVIGAASRLQFGAKVSPRYTATAKIR</sequence>
<keyword evidence="2" id="KW-1185">Reference proteome</keyword>
<evidence type="ECO:0000313" key="1">
    <source>
        <dbReference type="EMBL" id="RFU35033.1"/>
    </source>
</evidence>
<gene>
    <name evidence="1" type="ORF">B7463_g1269</name>
</gene>
<evidence type="ECO:0000313" key="2">
    <source>
        <dbReference type="Proteomes" id="UP000258309"/>
    </source>
</evidence>
<dbReference type="AlphaFoldDB" id="A0A3E2HNY7"/>
<dbReference type="EMBL" id="NCSJ02000013">
    <property type="protein sequence ID" value="RFU35033.1"/>
    <property type="molecule type" value="Genomic_DNA"/>
</dbReference>
<comment type="caution">
    <text evidence="1">The sequence shown here is derived from an EMBL/GenBank/DDBJ whole genome shotgun (WGS) entry which is preliminary data.</text>
</comment>
<name>A0A3E2HNY7_SCYLI</name>